<protein>
    <submittedName>
        <fullName evidence="1">Uncharacterized protein</fullName>
    </submittedName>
</protein>
<evidence type="ECO:0000313" key="2">
    <source>
        <dbReference type="Proteomes" id="UP000318616"/>
    </source>
</evidence>
<dbReference type="Proteomes" id="UP000318616">
    <property type="component" value="Unassembled WGS sequence"/>
</dbReference>
<sequence length="59" mass="6760">MSLTGLYLVSCVLITSKQLRFVLPDVRGYVARPTYLSFDFSLDLIIVFLRSDCWIVLTT</sequence>
<dbReference type="AlphaFoldDB" id="A0A552LMC2"/>
<comment type="caution">
    <text evidence="1">The sequence shown here is derived from an EMBL/GenBank/DDBJ whole genome shotgun (WGS) entry which is preliminary data.</text>
</comment>
<evidence type="ECO:0000313" key="1">
    <source>
        <dbReference type="EMBL" id="TRV21359.1"/>
    </source>
</evidence>
<reference evidence="1 2" key="1">
    <citation type="submission" date="2019-01" db="EMBL/GenBank/DDBJ databases">
        <title>Coherence of Microcystis species and biogeography revealed through population genomics.</title>
        <authorList>
            <person name="Perez-Carrascal O.M."/>
            <person name="Terrat Y."/>
            <person name="Giani A."/>
            <person name="Fortin N."/>
            <person name="Tromas N."/>
            <person name="Shapiro B.J."/>
        </authorList>
    </citation>
    <scope>NUCLEOTIDE SEQUENCE [LARGE SCALE GENOMIC DNA]</scope>
    <source>
        <strain evidence="1">Mw_MB_S_20031200_S109D</strain>
    </source>
</reference>
<gene>
    <name evidence="1" type="ORF">EWV88_15245</name>
</gene>
<accession>A0A552LMC2</accession>
<organism evidence="1 2">
    <name type="scientific">Microcystis wesenbergii Mw_MB_S_20031200_S109D</name>
    <dbReference type="NCBI Taxonomy" id="2486241"/>
    <lineage>
        <taxon>Bacteria</taxon>
        <taxon>Bacillati</taxon>
        <taxon>Cyanobacteriota</taxon>
        <taxon>Cyanophyceae</taxon>
        <taxon>Oscillatoriophycideae</taxon>
        <taxon>Chroococcales</taxon>
        <taxon>Microcystaceae</taxon>
        <taxon>Microcystis</taxon>
    </lineage>
</organism>
<dbReference type="EMBL" id="SFAP01000185">
    <property type="protein sequence ID" value="TRV21359.1"/>
    <property type="molecule type" value="Genomic_DNA"/>
</dbReference>
<proteinExistence type="predicted"/>
<name>A0A552LMC2_9CHRO</name>